<proteinExistence type="predicted"/>
<keyword evidence="1" id="KW-0812">Transmembrane</keyword>
<feature type="transmembrane region" description="Helical" evidence="1">
    <location>
        <begin position="20"/>
        <end position="42"/>
    </location>
</feature>
<protein>
    <submittedName>
        <fullName evidence="2">Uncharacterized protein</fullName>
    </submittedName>
</protein>
<gene>
    <name evidence="2" type="ORF">DSM04_10595</name>
</gene>
<organism evidence="2 3">
    <name type="scientific">Leeuwenhoekiella aestuarii</name>
    <dbReference type="NCBI Taxonomy" id="2249426"/>
    <lineage>
        <taxon>Bacteria</taxon>
        <taxon>Pseudomonadati</taxon>
        <taxon>Bacteroidota</taxon>
        <taxon>Flavobacteriia</taxon>
        <taxon>Flavobacteriales</taxon>
        <taxon>Flavobacteriaceae</taxon>
        <taxon>Leeuwenhoekiella</taxon>
    </lineage>
</organism>
<dbReference type="AlphaFoldDB" id="A0A4Q0NSN3"/>
<comment type="caution">
    <text evidence="2">The sequence shown here is derived from an EMBL/GenBank/DDBJ whole genome shotgun (WGS) entry which is preliminary data.</text>
</comment>
<dbReference type="EMBL" id="QOVI01000005">
    <property type="protein sequence ID" value="RXG13117.1"/>
    <property type="molecule type" value="Genomic_DNA"/>
</dbReference>
<accession>A0A4Q0NSN3</accession>
<keyword evidence="3" id="KW-1185">Reference proteome</keyword>
<dbReference type="Proteomes" id="UP000289821">
    <property type="component" value="Unassembled WGS sequence"/>
</dbReference>
<feature type="transmembrane region" description="Helical" evidence="1">
    <location>
        <begin position="48"/>
        <end position="68"/>
    </location>
</feature>
<evidence type="ECO:0000313" key="2">
    <source>
        <dbReference type="EMBL" id="RXG13117.1"/>
    </source>
</evidence>
<evidence type="ECO:0000256" key="1">
    <source>
        <dbReference type="SAM" id="Phobius"/>
    </source>
</evidence>
<keyword evidence="1" id="KW-0472">Membrane</keyword>
<reference evidence="2 3" key="1">
    <citation type="submission" date="2018-07" db="EMBL/GenBank/DDBJ databases">
        <title>Leeuwenhoekiella genomics.</title>
        <authorList>
            <person name="Tahon G."/>
            <person name="Willems A."/>
        </authorList>
    </citation>
    <scope>NUCLEOTIDE SEQUENCE [LARGE SCALE GENOMIC DNA]</scope>
    <source>
        <strain evidence="2 3">R-50232</strain>
    </source>
</reference>
<name>A0A4Q0NSN3_9FLAO</name>
<sequence>MLMNILERYQKPTPRFFRILRAVGISLASGGAAVLAAPVALPAVLLSLAGYAVVAGGVVTAVSQAVVADAASETEQQKTDEQ</sequence>
<keyword evidence="1" id="KW-1133">Transmembrane helix</keyword>
<evidence type="ECO:0000313" key="3">
    <source>
        <dbReference type="Proteomes" id="UP000289821"/>
    </source>
</evidence>